<proteinExistence type="predicted"/>
<sequence>MESYRPTAMAMSALFVVALLTLESLSVRRVNGMHSNNEVQEITPAGTTLRISSDGFNAMAKPLETVFTNLIMKLLLSGLAPAFTSSKQGVSVKELNINSYEHIKPMTVTLMDDPSYNVIISETNAKVEIYAVVSSRLKNSNCDIPVVISIDGLTMATYIQVAKGSRSSQLLNLSVGRCQSKSNVISVATLDEPEISQRSKQIVVGMIEDFIKNTLCKALVEDVQVALQDLSANLPASIRLSDETIPMFTVESPVVEKRKEGMFLKVELGFSIPVCSHHYSSMLTHPLNSKVVSVAVSECTVNAFLQYLFFQGLLTTELDEGSYRKSDESLLSPEELNACLNNRSQMNDVPNYDQSKLAYALTKSPTVTVETGEVGLNAESVISYQPKSRSCLAKHLSSDIIVNFVKNHETLQATVDPVFVNFSGRSFRQKNSNLIGNVIKAVILKAINKFLAFNAPAEELSFFRIKDYGMKLLSEWFVLYGDIELLPEKLLKIVESKNEINGQSFDR</sequence>
<dbReference type="EMBL" id="UZAM01001203">
    <property type="protein sequence ID" value="VDO83783.1"/>
    <property type="molecule type" value="Genomic_DNA"/>
</dbReference>
<organism evidence="4">
    <name type="scientific">Soboliphyme baturini</name>
    <dbReference type="NCBI Taxonomy" id="241478"/>
    <lineage>
        <taxon>Eukaryota</taxon>
        <taxon>Metazoa</taxon>
        <taxon>Ecdysozoa</taxon>
        <taxon>Nematoda</taxon>
        <taxon>Enoplea</taxon>
        <taxon>Dorylaimia</taxon>
        <taxon>Dioctophymatida</taxon>
        <taxon>Dioctophymatoidea</taxon>
        <taxon>Soboliphymatidae</taxon>
        <taxon>Soboliphyme</taxon>
    </lineage>
</organism>
<feature type="signal peptide" evidence="1">
    <location>
        <begin position="1"/>
        <end position="32"/>
    </location>
</feature>
<dbReference type="InterPro" id="IPR017943">
    <property type="entry name" value="Bactericidal_perm-incr_a/b_dom"/>
</dbReference>
<feature type="chain" id="PRO_5043139854" evidence="1">
    <location>
        <begin position="33"/>
        <end position="507"/>
    </location>
</feature>
<dbReference type="GO" id="GO:0005615">
    <property type="term" value="C:extracellular space"/>
    <property type="evidence" value="ECO:0007669"/>
    <property type="project" value="TreeGrafter"/>
</dbReference>
<evidence type="ECO:0000313" key="3">
    <source>
        <dbReference type="Proteomes" id="UP000270296"/>
    </source>
</evidence>
<dbReference type="Gene3D" id="3.15.10.10">
    <property type="entry name" value="Bactericidal permeability-increasing protein, domain 1"/>
    <property type="match status" value="1"/>
</dbReference>
<evidence type="ECO:0000313" key="4">
    <source>
        <dbReference type="WBParaSite" id="SBAD_0000048101-mRNA-1"/>
    </source>
</evidence>
<reference evidence="2 3" key="2">
    <citation type="submission" date="2018-11" db="EMBL/GenBank/DDBJ databases">
        <authorList>
            <consortium name="Pathogen Informatics"/>
        </authorList>
    </citation>
    <scope>NUCLEOTIDE SEQUENCE [LARGE SCALE GENOMIC DNA]</scope>
</reference>
<dbReference type="PANTHER" id="PTHR10504:SF131">
    <property type="entry name" value="BPI2 DOMAIN-CONTAINING PROTEIN"/>
    <property type="match status" value="1"/>
</dbReference>
<gene>
    <name evidence="2" type="ORF">SBAD_LOCUS460</name>
</gene>
<name>A0A183IA16_9BILA</name>
<keyword evidence="1" id="KW-0732">Signal</keyword>
<evidence type="ECO:0000313" key="2">
    <source>
        <dbReference type="EMBL" id="VDO83783.1"/>
    </source>
</evidence>
<dbReference type="Gene3D" id="3.15.20.10">
    <property type="entry name" value="Bactericidal permeability-increasing protein, domain 2"/>
    <property type="match status" value="1"/>
</dbReference>
<dbReference type="SUPFAM" id="SSF55394">
    <property type="entry name" value="Bactericidal permeability-increasing protein, BPI"/>
    <property type="match status" value="1"/>
</dbReference>
<dbReference type="Proteomes" id="UP000270296">
    <property type="component" value="Unassembled WGS sequence"/>
</dbReference>
<protein>
    <submittedName>
        <fullName evidence="4">BPI2 domain-containing protein</fullName>
    </submittedName>
</protein>
<keyword evidence="3" id="KW-1185">Reference proteome</keyword>
<reference evidence="4" key="1">
    <citation type="submission" date="2016-06" db="UniProtKB">
        <authorList>
            <consortium name="WormBaseParasite"/>
        </authorList>
    </citation>
    <scope>IDENTIFICATION</scope>
</reference>
<dbReference type="AlphaFoldDB" id="A0A183IA16"/>
<dbReference type="WBParaSite" id="SBAD_0000048101-mRNA-1">
    <property type="protein sequence ID" value="SBAD_0000048101-mRNA-1"/>
    <property type="gene ID" value="SBAD_0000048101"/>
</dbReference>
<dbReference type="InterPro" id="IPR032942">
    <property type="entry name" value="BPI/LBP/Plunc"/>
</dbReference>
<accession>A0A183IA16</accession>
<dbReference type="GO" id="GO:0008289">
    <property type="term" value="F:lipid binding"/>
    <property type="evidence" value="ECO:0007669"/>
    <property type="project" value="InterPro"/>
</dbReference>
<dbReference type="PANTHER" id="PTHR10504">
    <property type="entry name" value="BACTERICIDAL PERMEABILITY-INCREASING BPI PROTEIN-RELATED"/>
    <property type="match status" value="1"/>
</dbReference>
<evidence type="ECO:0000256" key="1">
    <source>
        <dbReference type="SAM" id="SignalP"/>
    </source>
</evidence>